<evidence type="ECO:0000256" key="3">
    <source>
        <dbReference type="SAM" id="SignalP"/>
    </source>
</evidence>
<accession>A0A840MQE4</accession>
<dbReference type="Proteomes" id="UP000575898">
    <property type="component" value="Unassembled WGS sequence"/>
</dbReference>
<dbReference type="Gene3D" id="1.10.1240.20">
    <property type="entry name" value="Lytic transglycosylase, superhelical linker domain"/>
    <property type="match status" value="1"/>
</dbReference>
<dbReference type="SUPFAM" id="SSF48435">
    <property type="entry name" value="Bacterial muramidases"/>
    <property type="match status" value="1"/>
</dbReference>
<dbReference type="SUPFAM" id="SSF53955">
    <property type="entry name" value="Lysozyme-like"/>
    <property type="match status" value="1"/>
</dbReference>
<dbReference type="AlphaFoldDB" id="A0A840MQE4"/>
<dbReference type="EC" id="3.2.1.-" evidence="6"/>
<dbReference type="InterPro" id="IPR008258">
    <property type="entry name" value="Transglycosylase_SLT_dom_1"/>
</dbReference>
<dbReference type="EMBL" id="JACHHY010000003">
    <property type="protein sequence ID" value="MBB5017471.1"/>
    <property type="molecule type" value="Genomic_DNA"/>
</dbReference>
<evidence type="ECO:0000259" key="5">
    <source>
        <dbReference type="Pfam" id="PF14718"/>
    </source>
</evidence>
<evidence type="ECO:0000259" key="4">
    <source>
        <dbReference type="Pfam" id="PF01464"/>
    </source>
</evidence>
<evidence type="ECO:0000256" key="1">
    <source>
        <dbReference type="ARBA" id="ARBA00007734"/>
    </source>
</evidence>
<dbReference type="Gene3D" id="1.10.530.10">
    <property type="match status" value="1"/>
</dbReference>
<keyword evidence="2 3" id="KW-0732">Signal</keyword>
<feature type="domain" description="Lytic transglycosylase superhelical linker" evidence="5">
    <location>
        <begin position="395"/>
        <end position="455"/>
    </location>
</feature>
<feature type="chain" id="PRO_5032604179" evidence="3">
    <location>
        <begin position="20"/>
        <end position="631"/>
    </location>
</feature>
<keyword evidence="6" id="KW-0326">Glycosidase</keyword>
<feature type="signal peptide" evidence="3">
    <location>
        <begin position="1"/>
        <end position="19"/>
    </location>
</feature>
<dbReference type="Pfam" id="PF14718">
    <property type="entry name" value="SLT_L"/>
    <property type="match status" value="1"/>
</dbReference>
<evidence type="ECO:0000313" key="7">
    <source>
        <dbReference type="Proteomes" id="UP000575898"/>
    </source>
</evidence>
<evidence type="ECO:0000256" key="2">
    <source>
        <dbReference type="ARBA" id="ARBA00022729"/>
    </source>
</evidence>
<dbReference type="InterPro" id="IPR012289">
    <property type="entry name" value="Lytic_TGlycosylase_superhlx_L"/>
</dbReference>
<dbReference type="GO" id="GO:0004553">
    <property type="term" value="F:hydrolase activity, hydrolyzing O-glycosyl compounds"/>
    <property type="evidence" value="ECO:0007669"/>
    <property type="project" value="InterPro"/>
</dbReference>
<dbReference type="InterPro" id="IPR008939">
    <property type="entry name" value="Lytic_TGlycosylase_superhlx_U"/>
</dbReference>
<dbReference type="CDD" id="cd13401">
    <property type="entry name" value="Slt70-like"/>
    <property type="match status" value="1"/>
</dbReference>
<proteinExistence type="inferred from homology"/>
<evidence type="ECO:0000313" key="6">
    <source>
        <dbReference type="EMBL" id="MBB5017471.1"/>
    </source>
</evidence>
<feature type="domain" description="Transglycosylase SLT" evidence="4">
    <location>
        <begin position="471"/>
        <end position="580"/>
    </location>
</feature>
<dbReference type="Pfam" id="PF01464">
    <property type="entry name" value="SLT"/>
    <property type="match status" value="1"/>
</dbReference>
<dbReference type="Gene3D" id="1.25.20.10">
    <property type="entry name" value="Bacterial muramidases"/>
    <property type="match status" value="1"/>
</dbReference>
<protein>
    <submittedName>
        <fullName evidence="6">Soluble lytic murein transglycosylase</fullName>
        <ecNumber evidence="6">3.2.1.-</ecNumber>
    </submittedName>
</protein>
<dbReference type="GO" id="GO:0042597">
    <property type="term" value="C:periplasmic space"/>
    <property type="evidence" value="ECO:0007669"/>
    <property type="project" value="InterPro"/>
</dbReference>
<comment type="caution">
    <text evidence="6">The sequence shown here is derived from an EMBL/GenBank/DDBJ whole genome shotgun (WGS) entry which is preliminary data.</text>
</comment>
<dbReference type="RefSeq" id="WP_184035295.1">
    <property type="nucleotide sequence ID" value="NZ_JACHHY010000003.1"/>
</dbReference>
<reference evidence="6 7" key="1">
    <citation type="submission" date="2020-08" db="EMBL/GenBank/DDBJ databases">
        <title>Genomic Encyclopedia of Type Strains, Phase IV (KMG-IV): sequencing the most valuable type-strain genomes for metagenomic binning, comparative biology and taxonomic classification.</title>
        <authorList>
            <person name="Goeker M."/>
        </authorList>
    </citation>
    <scope>NUCLEOTIDE SEQUENCE [LARGE SCALE GENOMIC DNA]</scope>
    <source>
        <strain evidence="6 7">DSM 27165</strain>
    </source>
</reference>
<keyword evidence="7" id="KW-1185">Reference proteome</keyword>
<gene>
    <name evidence="6" type="ORF">HNQ59_000735</name>
</gene>
<keyword evidence="6" id="KW-0378">Hydrolase</keyword>
<name>A0A840MQE4_9PROT</name>
<dbReference type="PANTHER" id="PTHR37423:SF5">
    <property type="entry name" value="SOLUBLE LYTIC MUREIN TRANSGLYCOSYLASE"/>
    <property type="match status" value="1"/>
</dbReference>
<organism evidence="6 7">
    <name type="scientific">Chitinivorax tropicus</name>
    <dbReference type="NCBI Taxonomy" id="714531"/>
    <lineage>
        <taxon>Bacteria</taxon>
        <taxon>Pseudomonadati</taxon>
        <taxon>Pseudomonadota</taxon>
        <taxon>Betaproteobacteria</taxon>
        <taxon>Chitinivorax</taxon>
    </lineage>
</organism>
<dbReference type="InterPro" id="IPR023346">
    <property type="entry name" value="Lysozyme-like_dom_sf"/>
</dbReference>
<sequence>MKRFVFPLLSVLIPALANAAVSTNEFNAARDAYRAKDIPRLERLVEKMQGDELEIYSRYWLINVQIDTIPETQVKQFLQMYSGSLLADRLRADWLKQLGKVERWDTFSAEWPALINSDTELNCYQYRARHVLKDMTALQAARPLWFTGKDQPDACGPLFDLLRSNGLVTQDNIWDRLRLAQEENNLGLMKHLAALLPDEQSFTARQLDLVAANPQAALRKDQITYRTRGGRELALYALMRVGRTDLDQGAALLQDLKDRFNVADTTYAWGQLALSAARRHRPEALEWFRLAGNTPLSPIQLEWKARAALRAGDWQTALASIDGMGNNQQADATWRYWRARSLKALGRTIEANELFAPLSREHHFYGLLAKEEIGNVMDVAAGRYRPSDNEVNGMRRLASLSRALTLYRLDQRGDAVKEWNWGVRGMEDTQLIAAAELAARNQWYDRAIYTSDRTKDVHDFSLRYIAPYREVVQDAAKQIELDEAWVFGLMRQESRFVTVARSNVGASGLMQLMPSTAQWVAKRLGYKKFRAEMVNEIGTNVQLGTYYLKHVLDTLGGQPVLATAAYNAGPGRAKTWQASRPLEAAVYIENIPFSETRDYVKKVMANAYWYSKSFNQPAMSLYQRIGTVPGN</sequence>
<dbReference type="PANTHER" id="PTHR37423">
    <property type="entry name" value="SOLUBLE LYTIC MUREIN TRANSGLYCOSYLASE-RELATED"/>
    <property type="match status" value="1"/>
</dbReference>
<comment type="similarity">
    <text evidence="1">Belongs to the transglycosylase Slt family.</text>
</comment>
<dbReference type="InterPro" id="IPR037061">
    <property type="entry name" value="Lytic_TGlycoase_superhlx_L_sf"/>
</dbReference>